<feature type="site" description="Important for beta-aspartyl-AMP intermediate formation" evidence="10">
    <location>
        <position position="369"/>
    </location>
</feature>
<evidence type="ECO:0000313" key="12">
    <source>
        <dbReference type="EMBL" id="KZN58248.1"/>
    </source>
</evidence>
<dbReference type="Gene3D" id="3.40.50.620">
    <property type="entry name" value="HUPs"/>
    <property type="match status" value="1"/>
</dbReference>
<dbReference type="CDD" id="cd01991">
    <property type="entry name" value="Asn_synthase_B_C"/>
    <property type="match status" value="1"/>
</dbReference>
<evidence type="ECO:0000256" key="9">
    <source>
        <dbReference type="PIRSR" id="PIRSR001589-2"/>
    </source>
</evidence>
<protein>
    <recommendedName>
        <fullName evidence="3">asparagine synthase (glutamine-hydrolyzing)</fullName>
        <ecNumber evidence="3">6.3.5.4</ecNumber>
    </recommendedName>
</protein>
<dbReference type="Proteomes" id="UP000076486">
    <property type="component" value="Unassembled WGS sequence"/>
</dbReference>
<sequence length="637" mass="72268">MCGFSGFIYKQDISLPYQQVLEDMGQGIYSRGPDSGGIWFDEGEGIGLSHRRLAIQDLSPAGHQPMISDSERYVLVFNGEIYNHLDIRASLNAEAKEELIWKGHSDTETLLRGVEAWGLEETLRQSIGMFAIALWDREAKTLQLARDRFGEKPLYYSEQNDMFIFGSELKSFRAHPKFIADISRDSMTLLLRHNCIPAPYSIYTNVYKLMPGKIATYDGEGVSQSTYWDPEKSFQNQIRDKSTDDLEATLKKAVKRQMLSDVPLGAFLSGGIDSSLIVSLMQEQSNKPIKTFSIGFEDKAFNEAEFAKEVANHLKTDHTEVYVSPEEALSVIDKLAGIYDEPFSDSSQIPTYLVANKAREYVTVALSGDAGDELFCGYNRYIYTDKVWSKLSKIPLPLRKLGSKLVSSISERVWDKVGSALPTKAKMSNFGAKMHKASDVLGCKNADELYINLTSHWKNPEQVILGSREPATVVSDRSAQPKVDSSVEKMMALDTLSYMTDDILVKVDRAAMANSLETRVPFLDHTVFEMAWHLPLNEKLKDGVSKSCLREILYKYVPKELIERPKSGFAIPLAQWLQGPLVEWADKLLDKDRLIQEGYFNADIVSEMWQEHRSGKKNHQYHLWDILMFQLWLEKNH</sequence>
<dbReference type="SUPFAM" id="SSF56235">
    <property type="entry name" value="N-terminal nucleophile aminohydrolases (Ntn hydrolases)"/>
    <property type="match status" value="1"/>
</dbReference>
<evidence type="ECO:0000313" key="13">
    <source>
        <dbReference type="Proteomes" id="UP000076486"/>
    </source>
</evidence>
<evidence type="ECO:0000256" key="5">
    <source>
        <dbReference type="ARBA" id="ARBA00022840"/>
    </source>
</evidence>
<keyword evidence="8" id="KW-0028">Amino-acid biosynthesis</keyword>
<feature type="domain" description="Glutamine amidotransferase type-2" evidence="11">
    <location>
        <begin position="2"/>
        <end position="220"/>
    </location>
</feature>
<dbReference type="InterPro" id="IPR001962">
    <property type="entry name" value="Asn_synthase"/>
</dbReference>
<dbReference type="PIRSF" id="PIRSF001589">
    <property type="entry name" value="Asn_synthetase_glu-h"/>
    <property type="match status" value="1"/>
</dbReference>
<keyword evidence="5 9" id="KW-0067">ATP-binding</keyword>
<organism evidence="12 13">
    <name type="scientific">Pseudoalteromonas luteoviolacea CPMOR-1</name>
    <dbReference type="NCBI Taxonomy" id="1365248"/>
    <lineage>
        <taxon>Bacteria</taxon>
        <taxon>Pseudomonadati</taxon>
        <taxon>Pseudomonadota</taxon>
        <taxon>Gammaproteobacteria</taxon>
        <taxon>Alteromonadales</taxon>
        <taxon>Pseudoalteromonadaceae</taxon>
        <taxon>Pseudoalteromonas</taxon>
    </lineage>
</organism>
<dbReference type="GO" id="GO:0006529">
    <property type="term" value="P:asparagine biosynthetic process"/>
    <property type="evidence" value="ECO:0007669"/>
    <property type="project" value="UniProtKB-KW"/>
</dbReference>
<accession>A0A167HKX2</accession>
<dbReference type="InterPro" id="IPR033738">
    <property type="entry name" value="AsnB_N"/>
</dbReference>
<dbReference type="EMBL" id="AUYC01000084">
    <property type="protein sequence ID" value="KZN58248.1"/>
    <property type="molecule type" value="Genomic_DNA"/>
</dbReference>
<keyword evidence="4 9" id="KW-0547">Nucleotide-binding</keyword>
<dbReference type="CDD" id="cd00712">
    <property type="entry name" value="AsnB"/>
    <property type="match status" value="1"/>
</dbReference>
<evidence type="ECO:0000256" key="10">
    <source>
        <dbReference type="PIRSR" id="PIRSR001589-3"/>
    </source>
</evidence>
<dbReference type="InterPro" id="IPR029055">
    <property type="entry name" value="Ntn_hydrolases_N"/>
</dbReference>
<feature type="active site" description="For GATase activity" evidence="8">
    <location>
        <position position="2"/>
    </location>
</feature>
<dbReference type="InterPro" id="IPR051786">
    <property type="entry name" value="ASN_synthetase/amidase"/>
</dbReference>
<dbReference type="AlphaFoldDB" id="A0A167HKX2"/>
<name>A0A167HKX2_9GAMM</name>
<evidence type="ECO:0000256" key="2">
    <source>
        <dbReference type="ARBA" id="ARBA00005752"/>
    </source>
</evidence>
<keyword evidence="6 8" id="KW-0315">Glutamine amidotransferase</keyword>
<feature type="binding site" evidence="9">
    <location>
        <position position="294"/>
    </location>
    <ligand>
        <name>ATP</name>
        <dbReference type="ChEBI" id="CHEBI:30616"/>
    </ligand>
</feature>
<dbReference type="RefSeq" id="WP_063370164.1">
    <property type="nucleotide sequence ID" value="NZ_AUYC01000084.1"/>
</dbReference>
<dbReference type="EC" id="6.3.5.4" evidence="3"/>
<dbReference type="Pfam" id="PF00733">
    <property type="entry name" value="Asn_synthase"/>
    <property type="match status" value="1"/>
</dbReference>
<dbReference type="InterPro" id="IPR006426">
    <property type="entry name" value="Asn_synth_AEB"/>
</dbReference>
<comment type="pathway">
    <text evidence="1">Amino-acid biosynthesis; L-asparagine biosynthesis; L-asparagine from L-aspartate (L-Gln route): step 1/1.</text>
</comment>
<dbReference type="GO" id="GO:0004066">
    <property type="term" value="F:asparagine synthase (glutamine-hydrolyzing) activity"/>
    <property type="evidence" value="ECO:0007669"/>
    <property type="project" value="UniProtKB-EC"/>
</dbReference>
<dbReference type="Gene3D" id="3.60.20.10">
    <property type="entry name" value="Glutamine Phosphoribosylpyrophosphate, subunit 1, domain 1"/>
    <property type="match status" value="1"/>
</dbReference>
<feature type="binding site" evidence="9">
    <location>
        <begin position="367"/>
        <end position="368"/>
    </location>
    <ligand>
        <name>ATP</name>
        <dbReference type="ChEBI" id="CHEBI:30616"/>
    </ligand>
</feature>
<evidence type="ECO:0000256" key="4">
    <source>
        <dbReference type="ARBA" id="ARBA00022741"/>
    </source>
</evidence>
<comment type="catalytic activity">
    <reaction evidence="7">
        <text>L-aspartate + L-glutamine + ATP + H2O = L-asparagine + L-glutamate + AMP + diphosphate + H(+)</text>
        <dbReference type="Rhea" id="RHEA:12228"/>
        <dbReference type="ChEBI" id="CHEBI:15377"/>
        <dbReference type="ChEBI" id="CHEBI:15378"/>
        <dbReference type="ChEBI" id="CHEBI:29985"/>
        <dbReference type="ChEBI" id="CHEBI:29991"/>
        <dbReference type="ChEBI" id="CHEBI:30616"/>
        <dbReference type="ChEBI" id="CHEBI:33019"/>
        <dbReference type="ChEBI" id="CHEBI:58048"/>
        <dbReference type="ChEBI" id="CHEBI:58359"/>
        <dbReference type="ChEBI" id="CHEBI:456215"/>
        <dbReference type="EC" id="6.3.5.4"/>
    </reaction>
</comment>
<dbReference type="PANTHER" id="PTHR43284:SF1">
    <property type="entry name" value="ASPARAGINE SYNTHETASE"/>
    <property type="match status" value="1"/>
</dbReference>
<feature type="binding site" evidence="9">
    <location>
        <position position="106"/>
    </location>
    <ligand>
        <name>L-glutamine</name>
        <dbReference type="ChEBI" id="CHEBI:58359"/>
    </ligand>
</feature>
<evidence type="ECO:0000256" key="8">
    <source>
        <dbReference type="PIRSR" id="PIRSR001589-1"/>
    </source>
</evidence>
<dbReference type="GO" id="GO:0005829">
    <property type="term" value="C:cytosol"/>
    <property type="evidence" value="ECO:0007669"/>
    <property type="project" value="TreeGrafter"/>
</dbReference>
<dbReference type="InterPro" id="IPR017932">
    <property type="entry name" value="GATase_2_dom"/>
</dbReference>
<dbReference type="NCBIfam" id="TIGR01536">
    <property type="entry name" value="asn_synth_AEB"/>
    <property type="match status" value="1"/>
</dbReference>
<comment type="similarity">
    <text evidence="2">Belongs to the asparagine synthetase family.</text>
</comment>
<dbReference type="Pfam" id="PF13537">
    <property type="entry name" value="GATase_7"/>
    <property type="match status" value="1"/>
</dbReference>
<gene>
    <name evidence="12" type="ORF">N473_05765</name>
</gene>
<evidence type="ECO:0000256" key="6">
    <source>
        <dbReference type="ARBA" id="ARBA00022962"/>
    </source>
</evidence>
<dbReference type="PATRIC" id="fig|1365248.3.peg.5124"/>
<dbReference type="SUPFAM" id="SSF52402">
    <property type="entry name" value="Adenine nucleotide alpha hydrolases-like"/>
    <property type="match status" value="1"/>
</dbReference>
<proteinExistence type="inferred from homology"/>
<evidence type="ECO:0000259" key="11">
    <source>
        <dbReference type="PROSITE" id="PS51278"/>
    </source>
</evidence>
<comment type="caution">
    <text evidence="12">The sequence shown here is derived from an EMBL/GenBank/DDBJ whole genome shotgun (WGS) entry which is preliminary data.</text>
</comment>
<dbReference type="PANTHER" id="PTHR43284">
    <property type="entry name" value="ASPARAGINE SYNTHETASE (GLUTAMINE-HYDROLYZING)"/>
    <property type="match status" value="1"/>
</dbReference>
<reference evidence="12 13" key="1">
    <citation type="submission" date="2013-07" db="EMBL/GenBank/DDBJ databases">
        <title>Comparative Genomic and Metabolomic Analysis of Twelve Strains of Pseudoalteromonas luteoviolacea.</title>
        <authorList>
            <person name="Vynne N.G."/>
            <person name="Mansson M."/>
            <person name="Gram L."/>
        </authorList>
    </citation>
    <scope>NUCLEOTIDE SEQUENCE [LARGE SCALE GENOMIC DNA]</scope>
    <source>
        <strain evidence="12 13">CPMOR-1</strain>
    </source>
</reference>
<evidence type="ECO:0000256" key="1">
    <source>
        <dbReference type="ARBA" id="ARBA00005187"/>
    </source>
</evidence>
<evidence type="ECO:0000256" key="3">
    <source>
        <dbReference type="ARBA" id="ARBA00012737"/>
    </source>
</evidence>
<keyword evidence="8" id="KW-0061">Asparagine biosynthesis</keyword>
<dbReference type="PROSITE" id="PS51278">
    <property type="entry name" value="GATASE_TYPE_2"/>
    <property type="match status" value="1"/>
</dbReference>
<dbReference type="GO" id="GO:0005524">
    <property type="term" value="F:ATP binding"/>
    <property type="evidence" value="ECO:0007669"/>
    <property type="project" value="UniProtKB-KW"/>
</dbReference>
<dbReference type="InterPro" id="IPR014729">
    <property type="entry name" value="Rossmann-like_a/b/a_fold"/>
</dbReference>
<evidence type="ECO:0000256" key="7">
    <source>
        <dbReference type="ARBA" id="ARBA00048741"/>
    </source>
</evidence>